<dbReference type="GeneID" id="107784247"/>
<gene>
    <name evidence="6 7 8" type="primary">LOC107784247</name>
</gene>
<feature type="transmembrane region" description="Helical" evidence="2">
    <location>
        <begin position="54"/>
        <end position="78"/>
    </location>
</feature>
<dbReference type="PANTHER" id="PTHR47030">
    <property type="entry name" value="LIPASE CLASS 3 FAMILY PROTEIN"/>
    <property type="match status" value="1"/>
</dbReference>
<dbReference type="GO" id="GO:0016787">
    <property type="term" value="F:hydrolase activity"/>
    <property type="evidence" value="ECO:0007669"/>
    <property type="project" value="UniProtKB-KW"/>
</dbReference>
<feature type="domain" description="DUF7358" evidence="4">
    <location>
        <begin position="48"/>
        <end position="275"/>
    </location>
</feature>
<proteinExistence type="predicted"/>
<dbReference type="RefSeq" id="XP_016460831.2">
    <property type="nucleotide sequence ID" value="XM_016605345.2"/>
</dbReference>
<dbReference type="PaxDb" id="4097-A0A1S3Z8Z3"/>
<evidence type="ECO:0000259" key="3">
    <source>
        <dbReference type="Pfam" id="PF01764"/>
    </source>
</evidence>
<keyword evidence="2" id="KW-0812">Transmembrane</keyword>
<dbReference type="OrthoDB" id="438440at2759"/>
<keyword evidence="5" id="KW-1185">Reference proteome</keyword>
<evidence type="ECO:0000313" key="6">
    <source>
        <dbReference type="RefSeq" id="XP_016460829.2"/>
    </source>
</evidence>
<keyword evidence="1" id="KW-0378">Hydrolase</keyword>
<dbReference type="RefSeq" id="XP_016460829.2">
    <property type="nucleotide sequence ID" value="XM_016605343.2"/>
</dbReference>
<dbReference type="STRING" id="4097.A0A1S3Z8Z3"/>
<dbReference type="InterPro" id="IPR002921">
    <property type="entry name" value="Fungal_lipase-type"/>
</dbReference>
<dbReference type="InterPro" id="IPR055782">
    <property type="entry name" value="DUF7358"/>
</dbReference>
<keyword evidence="2" id="KW-1133">Transmembrane helix</keyword>
<evidence type="ECO:0000256" key="2">
    <source>
        <dbReference type="SAM" id="Phobius"/>
    </source>
</evidence>
<feature type="transmembrane region" description="Helical" evidence="2">
    <location>
        <begin position="84"/>
        <end position="107"/>
    </location>
</feature>
<dbReference type="KEGG" id="nta:107784247"/>
<sequence>MSPLLPLYPNPTKLRNRSKGLGLSFLKFSKIKSFRKMVVPLLQAPEFRKLRRSALILGLSNALIIIMGAIIVIITRYSCGEKDIAPVFVIMMASFVRIGAMIGTGIAQQDTASCILTSQSDLPDSQAAIRHQRRRKYRRLLLWTRIASVITVVQLLGAVFLLFSVTNLLHRDTTSSNCLRGLLSNGSWWQRNILILFMVIISYVAPVQCFAGAEVLRWRSFYATEDNAWKAHYREVFDHGIREALCCLGRVKYLTVLEEDEVCSVAQLLGDLVTYRASGTGHLELLAGLALLQNPRSFSKLYEESMIVPMERMREAAFFHPFAEAAYTGLLLDIGRNPVLFSCSWLYRQGILAPWLWNRRPLLEGDNWWRGHAAAFLKHVHLSAHMLRKGRVNQGKCKAAYFIVVLHNVKSVVIAVRGTETPEDLITDSLGRECCLTEGELDSLLHGNHFDSCIRQRVVSSKPHYAHSGVVEAARDLYMQVDGNSEDGGFLSSLLGAGCECEGYGVRIVGHSLGGAIAALLGMKLRKQYPDIHVYTYGALPCVGLVVADACSEFITSIVNNDEFSARLSVASIMRLQAAALRALSEDGTVDITTIFKLAHHFTSLSVCQKSMNDGESSVNSLTAMSSCTNEINHSQLENGLVKHEPGSSFLHDIDTDFSSDDKTGSTNSSNRFNSPFNCSTSDSSPFGDPLAEFMEAVPSSEHKSSLNIPELFLPGLVIHIVPQKDGLHKPLWKCWRTWERSCRYRAYVAKREAFKDIIVSPYMFLDHLPWRCQNALENILKTGNVQTPDDASEIV</sequence>
<organism evidence="5 6">
    <name type="scientific">Nicotiana tabacum</name>
    <name type="common">Common tobacco</name>
    <dbReference type="NCBI Taxonomy" id="4097"/>
    <lineage>
        <taxon>Eukaryota</taxon>
        <taxon>Viridiplantae</taxon>
        <taxon>Streptophyta</taxon>
        <taxon>Embryophyta</taxon>
        <taxon>Tracheophyta</taxon>
        <taxon>Spermatophyta</taxon>
        <taxon>Magnoliopsida</taxon>
        <taxon>eudicotyledons</taxon>
        <taxon>Gunneridae</taxon>
        <taxon>Pentapetalae</taxon>
        <taxon>asterids</taxon>
        <taxon>lamiids</taxon>
        <taxon>Solanales</taxon>
        <taxon>Solanaceae</taxon>
        <taxon>Nicotianoideae</taxon>
        <taxon>Nicotianeae</taxon>
        <taxon>Nicotiana</taxon>
    </lineage>
</organism>
<dbReference type="CDD" id="cd00519">
    <property type="entry name" value="Lipase_3"/>
    <property type="match status" value="1"/>
</dbReference>
<accession>A0A1S3Z8Z3</accession>
<reference evidence="5" key="1">
    <citation type="journal article" date="2014" name="Nat. Commun.">
        <title>The tobacco genome sequence and its comparison with those of tomato and potato.</title>
        <authorList>
            <person name="Sierro N."/>
            <person name="Battey J.N."/>
            <person name="Ouadi S."/>
            <person name="Bakaher N."/>
            <person name="Bovet L."/>
            <person name="Willig A."/>
            <person name="Goepfert S."/>
            <person name="Peitsch M.C."/>
            <person name="Ivanov N.V."/>
        </authorList>
    </citation>
    <scope>NUCLEOTIDE SEQUENCE [LARGE SCALE GENOMIC DNA]</scope>
</reference>
<dbReference type="Gene3D" id="3.40.50.1820">
    <property type="entry name" value="alpha/beta hydrolase"/>
    <property type="match status" value="1"/>
</dbReference>
<dbReference type="Pfam" id="PF01764">
    <property type="entry name" value="Lipase_3"/>
    <property type="match status" value="1"/>
</dbReference>
<evidence type="ECO:0000313" key="5">
    <source>
        <dbReference type="Proteomes" id="UP000790787"/>
    </source>
</evidence>
<dbReference type="SUPFAM" id="SSF53474">
    <property type="entry name" value="alpha/beta-Hydrolases"/>
    <property type="match status" value="1"/>
</dbReference>
<evidence type="ECO:0000259" key="4">
    <source>
        <dbReference type="Pfam" id="PF24057"/>
    </source>
</evidence>
<dbReference type="AlphaFoldDB" id="A0A1S3Z8Z3"/>
<dbReference type="Pfam" id="PF24057">
    <property type="entry name" value="DUF7358"/>
    <property type="match status" value="1"/>
</dbReference>
<dbReference type="RefSeq" id="XP_016460830.2">
    <property type="nucleotide sequence ID" value="XM_016605344.2"/>
</dbReference>
<evidence type="ECO:0000313" key="7">
    <source>
        <dbReference type="RefSeq" id="XP_016460830.2"/>
    </source>
</evidence>
<dbReference type="GO" id="GO:0006629">
    <property type="term" value="P:lipid metabolic process"/>
    <property type="evidence" value="ECO:0007669"/>
    <property type="project" value="InterPro"/>
</dbReference>
<feature type="domain" description="Fungal lipase-type" evidence="3">
    <location>
        <begin position="413"/>
        <end position="567"/>
    </location>
</feature>
<protein>
    <submittedName>
        <fullName evidence="6 7">Uncharacterized protein LOC107784247 isoform X2</fullName>
    </submittedName>
</protein>
<reference evidence="6 7" key="2">
    <citation type="submission" date="2025-08" db="UniProtKB">
        <authorList>
            <consortium name="RefSeq"/>
        </authorList>
    </citation>
    <scope>IDENTIFICATION</scope>
    <source>
        <tissue evidence="6 7">Leaf</tissue>
    </source>
</reference>
<evidence type="ECO:0000313" key="8">
    <source>
        <dbReference type="RefSeq" id="XP_016460831.2"/>
    </source>
</evidence>
<feature type="transmembrane region" description="Helical" evidence="2">
    <location>
        <begin position="140"/>
        <end position="163"/>
    </location>
</feature>
<evidence type="ECO:0000256" key="1">
    <source>
        <dbReference type="ARBA" id="ARBA00022801"/>
    </source>
</evidence>
<keyword evidence="2" id="KW-0472">Membrane</keyword>
<dbReference type="InterPro" id="IPR029058">
    <property type="entry name" value="AB_hydrolase_fold"/>
</dbReference>
<dbReference type="PANTHER" id="PTHR47030:SF2">
    <property type="entry name" value="LIPASE CLASS 3 FAMILY PROTEIN"/>
    <property type="match status" value="1"/>
</dbReference>
<name>A0A1S3Z8Z3_TOBAC</name>
<dbReference type="Proteomes" id="UP000790787">
    <property type="component" value="Chromosome 7"/>
</dbReference>